<dbReference type="PANTHER" id="PTHR31790">
    <property type="entry name" value="OS02G0783600 PROTEIN"/>
    <property type="match status" value="1"/>
</dbReference>
<dbReference type="InterPro" id="IPR006527">
    <property type="entry name" value="F-box-assoc_dom_typ1"/>
</dbReference>
<dbReference type="PANTHER" id="PTHR31790:SF535">
    <property type="entry name" value="F-BOX PROTEIN CPR30-LIKE"/>
    <property type="match status" value="1"/>
</dbReference>
<gene>
    <name evidence="3" type="ORF">H5410_052559</name>
</gene>
<evidence type="ECO:0000313" key="3">
    <source>
        <dbReference type="EMBL" id="KAG5581932.1"/>
    </source>
</evidence>
<feature type="domain" description="F-box associated beta-propeller type 1" evidence="2">
    <location>
        <begin position="81"/>
        <end position="277"/>
    </location>
</feature>
<keyword evidence="4" id="KW-1185">Reference proteome</keyword>
<organism evidence="3 4">
    <name type="scientific">Solanum commersonii</name>
    <name type="common">Commerson's wild potato</name>
    <name type="synonym">Commerson's nightshade</name>
    <dbReference type="NCBI Taxonomy" id="4109"/>
    <lineage>
        <taxon>Eukaryota</taxon>
        <taxon>Viridiplantae</taxon>
        <taxon>Streptophyta</taxon>
        <taxon>Embryophyta</taxon>
        <taxon>Tracheophyta</taxon>
        <taxon>Spermatophyta</taxon>
        <taxon>Magnoliopsida</taxon>
        <taxon>eudicotyledons</taxon>
        <taxon>Gunneridae</taxon>
        <taxon>Pentapetalae</taxon>
        <taxon>asterids</taxon>
        <taxon>lamiids</taxon>
        <taxon>Solanales</taxon>
        <taxon>Solanaceae</taxon>
        <taxon>Solanoideae</taxon>
        <taxon>Solaneae</taxon>
        <taxon>Solanum</taxon>
    </lineage>
</organism>
<dbReference type="AlphaFoldDB" id="A0A9J5X3Q8"/>
<keyword evidence="1" id="KW-0472">Membrane</keyword>
<name>A0A9J5X3Q8_SOLCO</name>
<keyword evidence="1" id="KW-1133">Transmembrane helix</keyword>
<evidence type="ECO:0000256" key="1">
    <source>
        <dbReference type="SAM" id="Phobius"/>
    </source>
</evidence>
<dbReference type="InterPro" id="IPR017451">
    <property type="entry name" value="F-box-assoc_interact_dom"/>
</dbReference>
<dbReference type="InterPro" id="IPR052361">
    <property type="entry name" value="F-box_domain"/>
</dbReference>
<keyword evidence="1" id="KW-0812">Transmembrane</keyword>
<evidence type="ECO:0000313" key="4">
    <source>
        <dbReference type="Proteomes" id="UP000824120"/>
    </source>
</evidence>
<accession>A0A9J5X3Q8</accession>
<dbReference type="Proteomes" id="UP000824120">
    <property type="component" value="Chromosome 10"/>
</dbReference>
<sequence length="392" mass="44982">MECEASNVPSNSNMTIPILPAELIGEILSRASGEIPLEIQRNGIIKNVLLNLYFMTLLLWLLNWIFPLKTAFMGSMLKGFCNGLVYLADNYLDYSLLWNPTTRKHKNSPFFRPKVRNPGPIFGFGYDELHDDYKSDSWTNVDYCDEGTFFVTKSSGYCGETLIDNDSFVDGKLHWSTSTSIPGPDPNVHKGKYIIAFDLANKNWEKVEKPSFGEGEVELRVRKLRSDLSVFSDYKTTHIGAWVMKEYGVKESWTKMFTIRYPNDPEWLPNFFMSNNGEILSLSGTTSIIYNSKDDSFQFSNVINCHYETFRLHPEIEGIIGSSKIWFCGNKSLHERGGFVVIHFSCLCYKREKSVTQKNKRLDVEKVVNDKPQEFGKRKSWLCSQSAYLLLV</sequence>
<dbReference type="Pfam" id="PF07734">
    <property type="entry name" value="FBA_1"/>
    <property type="match status" value="1"/>
</dbReference>
<protein>
    <recommendedName>
        <fullName evidence="2">F-box associated beta-propeller type 1 domain-containing protein</fullName>
    </recommendedName>
</protein>
<evidence type="ECO:0000259" key="2">
    <source>
        <dbReference type="Pfam" id="PF07734"/>
    </source>
</evidence>
<comment type="caution">
    <text evidence="3">The sequence shown here is derived from an EMBL/GenBank/DDBJ whole genome shotgun (WGS) entry which is preliminary data.</text>
</comment>
<dbReference type="OrthoDB" id="1303199at2759"/>
<reference evidence="3 4" key="1">
    <citation type="submission" date="2020-09" db="EMBL/GenBank/DDBJ databases">
        <title>De no assembly of potato wild relative species, Solanum commersonii.</title>
        <authorList>
            <person name="Cho K."/>
        </authorList>
    </citation>
    <scope>NUCLEOTIDE SEQUENCE [LARGE SCALE GENOMIC DNA]</scope>
    <source>
        <strain evidence="3">LZ3.2</strain>
        <tissue evidence="3">Leaf</tissue>
    </source>
</reference>
<proteinExistence type="predicted"/>
<dbReference type="EMBL" id="JACXVP010000010">
    <property type="protein sequence ID" value="KAG5581932.1"/>
    <property type="molecule type" value="Genomic_DNA"/>
</dbReference>
<feature type="transmembrane region" description="Helical" evidence="1">
    <location>
        <begin position="48"/>
        <end position="66"/>
    </location>
</feature>
<dbReference type="NCBIfam" id="TIGR01640">
    <property type="entry name" value="F_box_assoc_1"/>
    <property type="match status" value="1"/>
</dbReference>